<evidence type="ECO:0000313" key="11">
    <source>
        <dbReference type="Proteomes" id="UP000642920"/>
    </source>
</evidence>
<feature type="transmembrane region" description="Helical" evidence="8">
    <location>
        <begin position="148"/>
        <end position="178"/>
    </location>
</feature>
<sequence length="495" mass="56541">MKKYWLLLTVLVSVKLILHLFGNINYGFHRDELLHLSVSEHLAWGYFEFPPMIAFIGKIASAVFGYSLGGIRLFSTLAGISILLLSCTIAKEMGAKWKGILLTGICILAFLPFYRNHTLFQPVAFNQLIWTIGFYSIVRYANTSKNKYLIITGIILGLGLLTKYTILVWAFGVFTGLLVAYRGKILSNKWFYLSGLLALLIFLPNLIWQLQNDFPLLQHLQALKDSQLDKADKLNFITEQLELFNTLIISLIGLIALLALKTLKKYRSLGISILVIFITMWIVDAKAYYVFGIYPALFAAGSTQIEKWFNKKPVWLYTIAGIVFLLPLYFIPQLTPILPIEQYLAYKELKQENGRYELTGDYADMFGWEEQVALVDSVYNSLSEQERNNCVIWAENYGEAGAVQIIGDKYGLPDPICRHGSFWSWGYGNPEAEVWISLGNEAGAVNYVFDSVTLIKTIKHPYAIEEENNIPLYLCRNPKIDIPQWWTDSRKYIFD</sequence>
<feature type="transmembrane region" description="Helical" evidence="8">
    <location>
        <begin position="123"/>
        <end position="142"/>
    </location>
</feature>
<evidence type="ECO:0000256" key="6">
    <source>
        <dbReference type="ARBA" id="ARBA00022989"/>
    </source>
</evidence>
<dbReference type="RefSeq" id="WP_201920283.1">
    <property type="nucleotide sequence ID" value="NZ_JAERQG010000002.1"/>
</dbReference>
<dbReference type="Proteomes" id="UP000642920">
    <property type="component" value="Unassembled WGS sequence"/>
</dbReference>
<feature type="transmembrane region" description="Helical" evidence="8">
    <location>
        <begin position="190"/>
        <end position="208"/>
    </location>
</feature>
<gene>
    <name evidence="10" type="ORF">JKP34_09635</name>
</gene>
<comment type="subcellular location">
    <subcellularLocation>
        <location evidence="1">Cell membrane</location>
        <topology evidence="1">Multi-pass membrane protein</topology>
    </subcellularLocation>
</comment>
<feature type="domain" description="Glycosyltransferase RgtA/B/C/D-like" evidence="9">
    <location>
        <begin position="50"/>
        <end position="208"/>
    </location>
</feature>
<feature type="transmembrane region" description="Helical" evidence="8">
    <location>
        <begin position="272"/>
        <end position="294"/>
    </location>
</feature>
<keyword evidence="6 8" id="KW-1133">Transmembrane helix</keyword>
<dbReference type="InterPro" id="IPR050297">
    <property type="entry name" value="LipidA_mod_glycosyltrf_83"/>
</dbReference>
<feature type="transmembrane region" description="Helical" evidence="8">
    <location>
        <begin position="243"/>
        <end position="260"/>
    </location>
</feature>
<keyword evidence="4" id="KW-0808">Transferase</keyword>
<evidence type="ECO:0000256" key="4">
    <source>
        <dbReference type="ARBA" id="ARBA00022679"/>
    </source>
</evidence>
<dbReference type="GO" id="GO:0009103">
    <property type="term" value="P:lipopolysaccharide biosynthetic process"/>
    <property type="evidence" value="ECO:0007669"/>
    <property type="project" value="UniProtKB-ARBA"/>
</dbReference>
<evidence type="ECO:0000256" key="8">
    <source>
        <dbReference type="SAM" id="Phobius"/>
    </source>
</evidence>
<keyword evidence="5 8" id="KW-0812">Transmembrane</keyword>
<keyword evidence="7 8" id="KW-0472">Membrane</keyword>
<evidence type="ECO:0000256" key="5">
    <source>
        <dbReference type="ARBA" id="ARBA00022692"/>
    </source>
</evidence>
<dbReference type="EMBL" id="JAERQG010000002">
    <property type="protein sequence ID" value="MBL0765512.1"/>
    <property type="molecule type" value="Genomic_DNA"/>
</dbReference>
<feature type="transmembrane region" description="Helical" evidence="8">
    <location>
        <begin position="73"/>
        <end position="91"/>
    </location>
</feature>
<dbReference type="GO" id="GO:0016763">
    <property type="term" value="F:pentosyltransferase activity"/>
    <property type="evidence" value="ECO:0007669"/>
    <property type="project" value="TreeGrafter"/>
</dbReference>
<dbReference type="GO" id="GO:0005886">
    <property type="term" value="C:plasma membrane"/>
    <property type="evidence" value="ECO:0007669"/>
    <property type="project" value="UniProtKB-SubCell"/>
</dbReference>
<evidence type="ECO:0000256" key="2">
    <source>
        <dbReference type="ARBA" id="ARBA00022475"/>
    </source>
</evidence>
<comment type="caution">
    <text evidence="10">The sequence shown here is derived from an EMBL/GenBank/DDBJ whole genome shotgun (WGS) entry which is preliminary data.</text>
</comment>
<evidence type="ECO:0000256" key="7">
    <source>
        <dbReference type="ARBA" id="ARBA00023136"/>
    </source>
</evidence>
<keyword evidence="11" id="KW-1185">Reference proteome</keyword>
<dbReference type="InterPro" id="IPR038731">
    <property type="entry name" value="RgtA/B/C-like"/>
</dbReference>
<protein>
    <submittedName>
        <fullName evidence="10">Glycosyltransferase family 39 protein</fullName>
    </submittedName>
</protein>
<dbReference type="PANTHER" id="PTHR33908">
    <property type="entry name" value="MANNOSYLTRANSFERASE YKCB-RELATED"/>
    <property type="match status" value="1"/>
</dbReference>
<feature type="transmembrane region" description="Helical" evidence="8">
    <location>
        <begin position="97"/>
        <end position="114"/>
    </location>
</feature>
<dbReference type="AlphaFoldDB" id="A0A937DES9"/>
<evidence type="ECO:0000313" key="10">
    <source>
        <dbReference type="EMBL" id="MBL0765512.1"/>
    </source>
</evidence>
<proteinExistence type="predicted"/>
<keyword evidence="3" id="KW-0328">Glycosyltransferase</keyword>
<evidence type="ECO:0000256" key="3">
    <source>
        <dbReference type="ARBA" id="ARBA00022676"/>
    </source>
</evidence>
<feature type="transmembrane region" description="Helical" evidence="8">
    <location>
        <begin position="314"/>
        <end position="331"/>
    </location>
</feature>
<dbReference type="PANTHER" id="PTHR33908:SF11">
    <property type="entry name" value="MEMBRANE PROTEIN"/>
    <property type="match status" value="1"/>
</dbReference>
<dbReference type="Pfam" id="PF13231">
    <property type="entry name" value="PMT_2"/>
    <property type="match status" value="1"/>
</dbReference>
<organism evidence="10 11">
    <name type="scientific">Marivirga atlantica</name>
    <dbReference type="NCBI Taxonomy" id="1548457"/>
    <lineage>
        <taxon>Bacteria</taxon>
        <taxon>Pseudomonadati</taxon>
        <taxon>Bacteroidota</taxon>
        <taxon>Cytophagia</taxon>
        <taxon>Cytophagales</taxon>
        <taxon>Marivirgaceae</taxon>
        <taxon>Marivirga</taxon>
    </lineage>
</organism>
<keyword evidence="2" id="KW-1003">Cell membrane</keyword>
<name>A0A937DES9_9BACT</name>
<accession>A0A937DES9</accession>
<reference evidence="10" key="1">
    <citation type="submission" date="2021-01" db="EMBL/GenBank/DDBJ databases">
        <title>Marivirga sp. nov., isolated from intertidal surface sediments.</title>
        <authorList>
            <person name="Zhang M."/>
        </authorList>
    </citation>
    <scope>NUCLEOTIDE SEQUENCE</scope>
    <source>
        <strain evidence="10">SM1354</strain>
    </source>
</reference>
<evidence type="ECO:0000259" key="9">
    <source>
        <dbReference type="Pfam" id="PF13231"/>
    </source>
</evidence>
<evidence type="ECO:0000256" key="1">
    <source>
        <dbReference type="ARBA" id="ARBA00004651"/>
    </source>
</evidence>